<protein>
    <recommendedName>
        <fullName evidence="6">Tubulin-like protein CetZ</fullName>
    </recommendedName>
</protein>
<dbReference type="AlphaFoldDB" id="A0A9X9T997"/>
<dbReference type="HAMAP" id="MF_01946">
    <property type="entry name" value="CetZ"/>
    <property type="match status" value="1"/>
</dbReference>
<feature type="compositionally biased region" description="Basic and acidic residues" evidence="7">
    <location>
        <begin position="691"/>
        <end position="720"/>
    </location>
</feature>
<sequence>MRILAIGLGGAGTRIVDLLYNHDIKSRVGCVSAIAVDIDGNSLRQLSHIPDNARMHFPAIDPEIHFDVTSTINVEEVMTLIQKMDTFEIDSIMIFAGLGGSVIDAIPQLTEELRKSYIEPIFGVCVLPMRNEGKRRSSKAADDIKRINSVLDAVIVFDNETWFERLKAEYDEYSMAKDGPSISAYKRKVFPENPRDIYAILNEKIARQIGLLLRAGEFSETGVEAAEIVLDAGEVLNTLKGNGLVAIGYATEPLQSSFRDRFNQWRSDAYFSETSHKRATRIVTLAKRAVYEEISVPCDITSSDKALVLIAGPSQELSMKGFQTVRKWIDRSISGLEMRSGDYPVMNTRFVGIIIVLSGIGNIPRITELGEIRREYEYEQEHAPEPVVDIPQEDEEDREDMYPEEDEAAWAPSPVQPEDEQKEVHDFEISDLFEDESAETEFMQERESENSPCEEYICPQEGNEYSTYSPYPSSGEEDELQDEPKYEVTMAAKDGKQVLNDEVLTLEGVARRDKKTEKNHDDKISIGVKAQNNGPDEKLSLPGREERTIADMTRMTDGGGQKPPKNSVFGLKDIPGSDNRGPRDTALVGEKLRFGEKEKRPNDSSFSGKDVKVSFVKTPDESAYMGRSFSVTSAPKANDSALMGKKISVKSSGIRPNDSALMGSSVRLSRGPPKTKEILNGDVKMSARVPAPKDDLLTRAERRMQKTKDAAKEPETESPYRKGTISSGYEKKTEPEENDQDDDLFWIK</sequence>
<feature type="domain" description="Tubulin/FtsZ GTPase" evidence="8">
    <location>
        <begin position="2"/>
        <end position="216"/>
    </location>
</feature>
<evidence type="ECO:0000256" key="6">
    <source>
        <dbReference type="HAMAP-Rule" id="MF_01946"/>
    </source>
</evidence>
<comment type="function">
    <text evidence="6">Involved in cell shape control.</text>
</comment>
<proteinExistence type="inferred from homology"/>
<dbReference type="PANTHER" id="PTHR30314">
    <property type="entry name" value="CELL DIVISION PROTEIN FTSZ-RELATED"/>
    <property type="match status" value="1"/>
</dbReference>
<evidence type="ECO:0000259" key="8">
    <source>
        <dbReference type="SMART" id="SM00864"/>
    </source>
</evidence>
<dbReference type="SUPFAM" id="SSF52490">
    <property type="entry name" value="Tubulin nucleotide-binding domain-like"/>
    <property type="match status" value="1"/>
</dbReference>
<reference evidence="9" key="1">
    <citation type="submission" date="2022-11" db="EMBL/GenBank/DDBJ databases">
        <title>Complete genome sequence of Methanogenium organophilum DSM 3596.</title>
        <authorList>
            <person name="Chen S.-C."/>
            <person name="Lai S.-J."/>
            <person name="You Y.-T."/>
        </authorList>
    </citation>
    <scope>NUCLEOTIDE SEQUENCE</scope>
    <source>
        <strain evidence="9">DSM 3596</strain>
    </source>
</reference>
<dbReference type="GO" id="GO:0005737">
    <property type="term" value="C:cytoplasm"/>
    <property type="evidence" value="ECO:0007669"/>
    <property type="project" value="UniProtKB-SubCell"/>
</dbReference>
<dbReference type="InterPro" id="IPR003008">
    <property type="entry name" value="Tubulin_FtsZ_GTPase"/>
</dbReference>
<accession>A0A9X9T997</accession>
<dbReference type="Pfam" id="PF00091">
    <property type="entry name" value="Tubulin"/>
    <property type="match status" value="1"/>
</dbReference>
<evidence type="ECO:0000256" key="7">
    <source>
        <dbReference type="SAM" id="MobiDB-lite"/>
    </source>
</evidence>
<name>A0A9X9T997_METOG</name>
<feature type="compositionally biased region" description="Polar residues" evidence="7">
    <location>
        <begin position="463"/>
        <end position="472"/>
    </location>
</feature>
<organism evidence="9 10">
    <name type="scientific">Methanogenium organophilum</name>
    <dbReference type="NCBI Taxonomy" id="2199"/>
    <lineage>
        <taxon>Archaea</taxon>
        <taxon>Methanobacteriati</taxon>
        <taxon>Methanobacteriota</taxon>
        <taxon>Stenosarchaea group</taxon>
        <taxon>Methanomicrobia</taxon>
        <taxon>Methanomicrobiales</taxon>
        <taxon>Methanomicrobiaceae</taxon>
        <taxon>Methanogenium</taxon>
    </lineage>
</organism>
<dbReference type="RefSeq" id="WP_268187180.1">
    <property type="nucleotide sequence ID" value="NZ_CP113361.1"/>
</dbReference>
<feature type="compositionally biased region" description="Basic and acidic residues" evidence="7">
    <location>
        <begin position="535"/>
        <end position="549"/>
    </location>
</feature>
<keyword evidence="2 6" id="KW-0963">Cytoplasm</keyword>
<feature type="compositionally biased region" description="Basic and acidic residues" evidence="7">
    <location>
        <begin position="511"/>
        <end position="524"/>
    </location>
</feature>
<dbReference type="KEGG" id="mou:OU421_03235"/>
<gene>
    <name evidence="6" type="primary">cetZ</name>
    <name evidence="9" type="ORF">OU421_03235</name>
</gene>
<keyword evidence="10" id="KW-1185">Reference proteome</keyword>
<dbReference type="Proteomes" id="UP001163096">
    <property type="component" value="Chromosome"/>
</dbReference>
<evidence type="ECO:0000256" key="5">
    <source>
        <dbReference type="ARBA" id="ARBA00023134"/>
    </source>
</evidence>
<feature type="compositionally biased region" description="Acidic residues" evidence="7">
    <location>
        <begin position="736"/>
        <end position="748"/>
    </location>
</feature>
<dbReference type="GO" id="GO:0003924">
    <property type="term" value="F:GTPase activity"/>
    <property type="evidence" value="ECO:0007669"/>
    <property type="project" value="InterPro"/>
</dbReference>
<feature type="region of interest" description="Disordered" evidence="7">
    <location>
        <begin position="444"/>
        <end position="482"/>
    </location>
</feature>
<dbReference type="GO" id="GO:0008360">
    <property type="term" value="P:regulation of cell shape"/>
    <property type="evidence" value="ECO:0007669"/>
    <property type="project" value="UniProtKB-UniRule"/>
</dbReference>
<feature type="region of interest" description="Disordered" evidence="7">
    <location>
        <begin position="511"/>
        <end position="609"/>
    </location>
</feature>
<dbReference type="GO" id="GO:0005525">
    <property type="term" value="F:GTP binding"/>
    <property type="evidence" value="ECO:0007669"/>
    <property type="project" value="UniProtKB-UniRule"/>
</dbReference>
<dbReference type="CDD" id="cd02202">
    <property type="entry name" value="CetZ_tubulin-like"/>
    <property type="match status" value="1"/>
</dbReference>
<comment type="similarity">
    <text evidence="1 6">Belongs to the CetZ family.</text>
</comment>
<feature type="region of interest" description="Disordered" evidence="7">
    <location>
        <begin position="648"/>
        <end position="748"/>
    </location>
</feature>
<keyword evidence="3 6" id="KW-0547">Nucleotide-binding</keyword>
<dbReference type="GO" id="GO:0032153">
    <property type="term" value="C:cell division site"/>
    <property type="evidence" value="ECO:0007669"/>
    <property type="project" value="TreeGrafter"/>
</dbReference>
<dbReference type="Gene3D" id="3.30.1330.20">
    <property type="entry name" value="Tubulin/FtsZ, C-terminal domain"/>
    <property type="match status" value="1"/>
</dbReference>
<comment type="subcellular location">
    <subcellularLocation>
        <location evidence="6">Cytoplasm</location>
    </subcellularLocation>
</comment>
<dbReference type="EMBL" id="CP113361">
    <property type="protein sequence ID" value="WAI01902.1"/>
    <property type="molecule type" value="Genomic_DNA"/>
</dbReference>
<keyword evidence="4 6" id="KW-0133">Cell shape</keyword>
<dbReference type="InterPro" id="IPR037103">
    <property type="entry name" value="Tubulin/FtsZ-like_C"/>
</dbReference>
<dbReference type="Gene3D" id="3.40.50.1440">
    <property type="entry name" value="Tubulin/FtsZ, GTPase domain"/>
    <property type="match status" value="1"/>
</dbReference>
<evidence type="ECO:0000313" key="10">
    <source>
        <dbReference type="Proteomes" id="UP001163096"/>
    </source>
</evidence>
<feature type="region of interest" description="Disordered" evidence="7">
    <location>
        <begin position="379"/>
        <end position="399"/>
    </location>
</feature>
<dbReference type="InterPro" id="IPR048737">
    <property type="entry name" value="CetZ_C"/>
</dbReference>
<evidence type="ECO:0000256" key="3">
    <source>
        <dbReference type="ARBA" id="ARBA00022741"/>
    </source>
</evidence>
<dbReference type="PANTHER" id="PTHR30314:SF10">
    <property type="entry name" value="TUBULIN-LIKE PROTEIN CETZ"/>
    <property type="match status" value="1"/>
</dbReference>
<evidence type="ECO:0000256" key="1">
    <source>
        <dbReference type="ARBA" id="ARBA00006877"/>
    </source>
</evidence>
<evidence type="ECO:0000256" key="2">
    <source>
        <dbReference type="ARBA" id="ARBA00022490"/>
    </source>
</evidence>
<evidence type="ECO:0000256" key="4">
    <source>
        <dbReference type="ARBA" id="ARBA00022960"/>
    </source>
</evidence>
<dbReference type="GeneID" id="76834083"/>
<keyword evidence="5 6" id="KW-0342">GTP-binding</keyword>
<feature type="binding site" evidence="6">
    <location>
        <position position="132"/>
    </location>
    <ligand>
        <name>GTP</name>
        <dbReference type="ChEBI" id="CHEBI:37565"/>
    </ligand>
</feature>
<evidence type="ECO:0000313" key="9">
    <source>
        <dbReference type="EMBL" id="WAI01902.1"/>
    </source>
</evidence>
<feature type="binding site" evidence="6">
    <location>
        <position position="159"/>
    </location>
    <ligand>
        <name>GTP</name>
        <dbReference type="ChEBI" id="CHEBI:37565"/>
    </ligand>
</feature>
<dbReference type="Pfam" id="PF21011">
    <property type="entry name" value="CetZ_C"/>
    <property type="match status" value="1"/>
</dbReference>
<feature type="compositionally biased region" description="Basic and acidic residues" evidence="7">
    <location>
        <begin position="590"/>
        <end position="602"/>
    </location>
</feature>
<dbReference type="InterPro" id="IPR036525">
    <property type="entry name" value="Tubulin/FtsZ_GTPase_sf"/>
</dbReference>
<dbReference type="SMART" id="SM00864">
    <property type="entry name" value="Tubulin"/>
    <property type="match status" value="1"/>
</dbReference>
<dbReference type="InterPro" id="IPR045061">
    <property type="entry name" value="FtsZ/CetZ"/>
</dbReference>
<dbReference type="GO" id="GO:0051301">
    <property type="term" value="P:cell division"/>
    <property type="evidence" value="ECO:0007669"/>
    <property type="project" value="TreeGrafter"/>
</dbReference>
<comment type="caution">
    <text evidence="6">Lacks conserved residue(s) required for the propagation of feature annotation.</text>
</comment>
<feature type="binding site" evidence="6">
    <location>
        <position position="202"/>
    </location>
    <ligand>
        <name>GTP</name>
        <dbReference type="ChEBI" id="CHEBI:37565"/>
    </ligand>
</feature>
<dbReference type="InterPro" id="IPR032907">
    <property type="entry name" value="CetZ"/>
</dbReference>